<dbReference type="Pfam" id="PF25853">
    <property type="entry name" value="DUF6311_C"/>
    <property type="match status" value="1"/>
</dbReference>
<name>A0A921LNP9_9FIRM</name>
<feature type="transmembrane region" description="Helical" evidence="1">
    <location>
        <begin position="331"/>
        <end position="352"/>
    </location>
</feature>
<feature type="transmembrane region" description="Helical" evidence="1">
    <location>
        <begin position="198"/>
        <end position="227"/>
    </location>
</feature>
<evidence type="ECO:0000313" key="5">
    <source>
        <dbReference type="Proteomes" id="UP000782880"/>
    </source>
</evidence>
<accession>A0A921LNP9</accession>
<keyword evidence="1" id="KW-1133">Transmembrane helix</keyword>
<feature type="domain" description="DUF6311" evidence="2">
    <location>
        <begin position="18"/>
        <end position="421"/>
    </location>
</feature>
<dbReference type="AlphaFoldDB" id="A0A921LNP9"/>
<reference evidence="4" key="2">
    <citation type="submission" date="2021-09" db="EMBL/GenBank/DDBJ databases">
        <authorList>
            <person name="Gilroy R."/>
        </authorList>
    </citation>
    <scope>NUCLEOTIDE SEQUENCE</scope>
    <source>
        <strain evidence="4">ChiBcec21-2208</strain>
    </source>
</reference>
<feature type="domain" description="DUF6311" evidence="3">
    <location>
        <begin position="448"/>
        <end position="543"/>
    </location>
</feature>
<feature type="transmembrane region" description="Helical" evidence="1">
    <location>
        <begin position="169"/>
        <end position="186"/>
    </location>
</feature>
<evidence type="ECO:0000259" key="3">
    <source>
        <dbReference type="Pfam" id="PF25853"/>
    </source>
</evidence>
<feature type="transmembrane region" description="Helical" evidence="1">
    <location>
        <begin position="239"/>
        <end position="262"/>
    </location>
</feature>
<feature type="transmembrane region" description="Helical" evidence="1">
    <location>
        <begin position="142"/>
        <end position="162"/>
    </location>
</feature>
<sequence length="676" mass="73501">MQKTAAFLKKYRWPLTGALLGALVFVALYGVRVLNPTCVDWILNNASPDPSQHYLGWEFFRRSAVRLPYIGANYSAIYPYRTSILFTDSIPLLALLAKLFSPLLPQHFQYFGIWGLLCYALQGGLAQAILARLGGVRPGQTARCWATVAGAGVLVLFPALTIRMFAHTALAANWLVLLALWVWLAGDALLPTTRRACLIWGLLGVLCAGIHLYYLPMVGLVLVGYAIRRALQKRGVAAVVLPILCFCAAALAELVLLGAFAANFAGYSNGYLNGADLANLLVPGLAASWEQDIYIGAGAVLAVVLAVLSLAVFCVRGKASALGAFLQRHRAWWIAGAVVLVLDAVAAMGNTITLGGKTLVTIPVPQLLMDVWAMFSSCARLAWLAGMLLALLACAAVLRCWNGRVAVVALAVCVGVQAYGMREELTKRFATYHSAETYANQSVLTDPAWETLAQSGRFSHLAFASFDFEHEEFWDLAAFAAENGWTSNSFYMGHMDGNLAAVTLAGEMNTLSSDTLYVFLDEDELARDSFALYYYRLDGILIGSVEPLDLPSDPEPEADAHSMDLLLSDVTNGTITAQGVELGSGGEMMTEEWMLFPGTYSVMLTGSGFDHSYIYARHGLINEETYKLDIEFTTIDPQTMTFTFTTGVPLYYWRTAVHTLDDTPITVTAITVEKTA</sequence>
<evidence type="ECO:0000256" key="1">
    <source>
        <dbReference type="SAM" id="Phobius"/>
    </source>
</evidence>
<protein>
    <submittedName>
        <fullName evidence="4">DUF6311 domain-containing protein</fullName>
    </submittedName>
</protein>
<proteinExistence type="predicted"/>
<feature type="transmembrane region" description="Helical" evidence="1">
    <location>
        <begin position="405"/>
        <end position="421"/>
    </location>
</feature>
<comment type="caution">
    <text evidence="4">The sequence shown here is derived from an EMBL/GenBank/DDBJ whole genome shotgun (WGS) entry which is preliminary data.</text>
</comment>
<dbReference type="EMBL" id="DYVE01000256">
    <property type="protein sequence ID" value="HJG28931.1"/>
    <property type="molecule type" value="Genomic_DNA"/>
</dbReference>
<organism evidence="4 5">
    <name type="scientific">Subdoligranulum variabile</name>
    <dbReference type="NCBI Taxonomy" id="214851"/>
    <lineage>
        <taxon>Bacteria</taxon>
        <taxon>Bacillati</taxon>
        <taxon>Bacillota</taxon>
        <taxon>Clostridia</taxon>
        <taxon>Eubacteriales</taxon>
        <taxon>Oscillospiraceae</taxon>
        <taxon>Subdoligranulum</taxon>
    </lineage>
</organism>
<reference evidence="4" key="1">
    <citation type="journal article" date="2021" name="PeerJ">
        <title>Extensive microbial diversity within the chicken gut microbiome revealed by metagenomics and culture.</title>
        <authorList>
            <person name="Gilroy R."/>
            <person name="Ravi A."/>
            <person name="Getino M."/>
            <person name="Pursley I."/>
            <person name="Horton D.L."/>
            <person name="Alikhan N.F."/>
            <person name="Baker D."/>
            <person name="Gharbi K."/>
            <person name="Hall N."/>
            <person name="Watson M."/>
            <person name="Adriaenssens E.M."/>
            <person name="Foster-Nyarko E."/>
            <person name="Jarju S."/>
            <person name="Secka A."/>
            <person name="Antonio M."/>
            <person name="Oren A."/>
            <person name="Chaudhuri R.R."/>
            <person name="La Ragione R."/>
            <person name="Hildebrand F."/>
            <person name="Pallen M.J."/>
        </authorList>
    </citation>
    <scope>NUCLEOTIDE SEQUENCE</scope>
    <source>
        <strain evidence="4">ChiBcec21-2208</strain>
    </source>
</reference>
<evidence type="ECO:0000313" key="4">
    <source>
        <dbReference type="EMBL" id="HJG28931.1"/>
    </source>
</evidence>
<dbReference type="Proteomes" id="UP000782880">
    <property type="component" value="Unassembled WGS sequence"/>
</dbReference>
<feature type="transmembrane region" description="Helical" evidence="1">
    <location>
        <begin position="372"/>
        <end position="398"/>
    </location>
</feature>
<feature type="transmembrane region" description="Helical" evidence="1">
    <location>
        <begin position="12"/>
        <end position="31"/>
    </location>
</feature>
<feature type="transmembrane region" description="Helical" evidence="1">
    <location>
        <begin position="293"/>
        <end position="315"/>
    </location>
</feature>
<keyword evidence="1" id="KW-0472">Membrane</keyword>
<dbReference type="InterPro" id="IPR046278">
    <property type="entry name" value="DUF6311"/>
</dbReference>
<keyword evidence="1" id="KW-0812">Transmembrane</keyword>
<feature type="transmembrane region" description="Helical" evidence="1">
    <location>
        <begin position="108"/>
        <end position="130"/>
    </location>
</feature>
<dbReference type="Pfam" id="PF19830">
    <property type="entry name" value="DUF6311"/>
    <property type="match status" value="1"/>
</dbReference>
<feature type="transmembrane region" description="Helical" evidence="1">
    <location>
        <begin position="77"/>
        <end position="96"/>
    </location>
</feature>
<gene>
    <name evidence="4" type="ORF">K8V20_09875</name>
</gene>
<dbReference type="InterPro" id="IPR058671">
    <property type="entry name" value="DUF6311_C"/>
</dbReference>
<evidence type="ECO:0000259" key="2">
    <source>
        <dbReference type="Pfam" id="PF19830"/>
    </source>
</evidence>